<comment type="subcellular location">
    <subcellularLocation>
        <location evidence="1">Nucleus</location>
    </subcellularLocation>
</comment>
<dbReference type="GO" id="GO:0005634">
    <property type="term" value="C:nucleus"/>
    <property type="evidence" value="ECO:0007669"/>
    <property type="project" value="UniProtKB-SubCell"/>
</dbReference>
<dbReference type="SUPFAM" id="SSF46689">
    <property type="entry name" value="Homeodomain-like"/>
    <property type="match status" value="1"/>
</dbReference>
<accession>A0A914DEJ7</accession>
<reference evidence="3" key="1">
    <citation type="submission" date="2022-11" db="UniProtKB">
        <authorList>
            <consortium name="WormBaseParasite"/>
        </authorList>
    </citation>
    <scope>IDENTIFICATION</scope>
</reference>
<dbReference type="InterPro" id="IPR009057">
    <property type="entry name" value="Homeodomain-like_sf"/>
</dbReference>
<dbReference type="Pfam" id="PF13384">
    <property type="entry name" value="HTH_23"/>
    <property type="match status" value="1"/>
</dbReference>
<keyword evidence="2" id="KW-1185">Reference proteome</keyword>
<dbReference type="WBParaSite" id="ACRNAN_scaffold23971.g28686.t1">
    <property type="protein sequence ID" value="ACRNAN_scaffold23971.g28686.t1"/>
    <property type="gene ID" value="ACRNAN_scaffold23971.g28686"/>
</dbReference>
<dbReference type="InterPro" id="IPR036397">
    <property type="entry name" value="RNaseH_sf"/>
</dbReference>
<dbReference type="Gene3D" id="3.30.420.10">
    <property type="entry name" value="Ribonuclease H-like superfamily/Ribonuclease H"/>
    <property type="match status" value="1"/>
</dbReference>
<evidence type="ECO:0000256" key="1">
    <source>
        <dbReference type="ARBA" id="ARBA00004123"/>
    </source>
</evidence>
<dbReference type="InterPro" id="IPR036388">
    <property type="entry name" value="WH-like_DNA-bd_sf"/>
</dbReference>
<dbReference type="GO" id="GO:0003676">
    <property type="term" value="F:nucleic acid binding"/>
    <property type="evidence" value="ECO:0007669"/>
    <property type="project" value="InterPro"/>
</dbReference>
<sequence>MADLRPAIIRAHQIGRGVREIARFLDIPVMTVSDAIKRFEESGSNKDRPGRGRQKTKAWNEITLDTLVKIVDNFPKRLKACVDAKGGHFK</sequence>
<name>A0A914DEJ7_9BILA</name>
<proteinExistence type="predicted"/>
<dbReference type="Gene3D" id="1.10.10.10">
    <property type="entry name" value="Winged helix-like DNA-binding domain superfamily/Winged helix DNA-binding domain"/>
    <property type="match status" value="1"/>
</dbReference>
<protein>
    <submittedName>
        <fullName evidence="3">Paired domain-containing protein</fullName>
    </submittedName>
</protein>
<dbReference type="AlphaFoldDB" id="A0A914DEJ7"/>
<organism evidence="2 3">
    <name type="scientific">Acrobeloides nanus</name>
    <dbReference type="NCBI Taxonomy" id="290746"/>
    <lineage>
        <taxon>Eukaryota</taxon>
        <taxon>Metazoa</taxon>
        <taxon>Ecdysozoa</taxon>
        <taxon>Nematoda</taxon>
        <taxon>Chromadorea</taxon>
        <taxon>Rhabditida</taxon>
        <taxon>Tylenchina</taxon>
        <taxon>Cephalobomorpha</taxon>
        <taxon>Cephaloboidea</taxon>
        <taxon>Cephalobidae</taxon>
        <taxon>Acrobeloides</taxon>
    </lineage>
</organism>
<evidence type="ECO:0000313" key="2">
    <source>
        <dbReference type="Proteomes" id="UP000887540"/>
    </source>
</evidence>
<evidence type="ECO:0000313" key="3">
    <source>
        <dbReference type="WBParaSite" id="ACRNAN_scaffold23971.g28686.t1"/>
    </source>
</evidence>
<dbReference type="Proteomes" id="UP000887540">
    <property type="component" value="Unplaced"/>
</dbReference>